<protein>
    <submittedName>
        <fullName evidence="2">Complement C5-like</fullName>
    </submittedName>
</protein>
<sequence length="226" mass="25319">MDQNFYNVVNQNVKQNRKNRWLKLYEKLKHPLRKQGLQYYSDLKNLEQELLLESKNISSKGKIVHFSTEKKLPGSSCQYLNLSVTWDMVPATHLLVYYIITGEQTAELVSDSICLNIDAKCGIQLQVRSEYPLPMYSSGQAISLTPETLSESWVALSAVNSAEHGIQKTLERELRALDKSDQDSGAGGGRNNAEVFQLAGLLTILTNVNSDDSQENGLRIADALQL</sequence>
<name>A0AC54Z0Y2_ORYAF</name>
<evidence type="ECO:0000313" key="2">
    <source>
        <dbReference type="RefSeq" id="XP_042636311.1"/>
    </source>
</evidence>
<dbReference type="RefSeq" id="XP_042636311.1">
    <property type="nucleotide sequence ID" value="XM_042780377.1"/>
</dbReference>
<keyword evidence="1" id="KW-1185">Reference proteome</keyword>
<dbReference type="Proteomes" id="UP000694850">
    <property type="component" value="Unplaced"/>
</dbReference>
<gene>
    <name evidence="2" type="primary">LOC122149636</name>
</gene>
<accession>A0AC54Z0Y2</accession>
<organism evidence="1 2">
    <name type="scientific">Orycteropus afer afer</name>
    <dbReference type="NCBI Taxonomy" id="1230840"/>
    <lineage>
        <taxon>Eukaryota</taxon>
        <taxon>Metazoa</taxon>
        <taxon>Chordata</taxon>
        <taxon>Craniata</taxon>
        <taxon>Vertebrata</taxon>
        <taxon>Euteleostomi</taxon>
        <taxon>Mammalia</taxon>
        <taxon>Eutheria</taxon>
        <taxon>Afrotheria</taxon>
        <taxon>Tubulidentata</taxon>
        <taxon>Orycteropodidae</taxon>
        <taxon>Orycteropus</taxon>
    </lineage>
</organism>
<reference evidence="2" key="1">
    <citation type="submission" date="2025-08" db="UniProtKB">
        <authorList>
            <consortium name="RefSeq"/>
        </authorList>
    </citation>
    <scope>IDENTIFICATION</scope>
</reference>
<proteinExistence type="predicted"/>
<evidence type="ECO:0000313" key="1">
    <source>
        <dbReference type="Proteomes" id="UP000694850"/>
    </source>
</evidence>